<sequence length="207" mass="24241">MIYNRVMDTLEELQLHGKTVFTINDASMLMKKPKKYVSKILSSNRKVKRIERGLYFISSSRGDNLYEIASQIVFPSYISLFAAFQYYSVTDQVIKKYSVISIKRHREINLGENIIEFRTIGRERFFGFNRVQNAYIASIEKAILDSLYLNIPAFSYVKEAFDLSRQNSMLNLKVLREYAHRMNSGSVNRKLSKLLYEDDEIRRSEGD</sequence>
<name>A0A1N5S8C5_9ARCH</name>
<reference evidence="1 2" key="1">
    <citation type="submission" date="2016-04" db="EMBL/GenBank/DDBJ databases">
        <authorList>
            <person name="Evans L.H."/>
            <person name="Alamgir A."/>
            <person name="Owens N."/>
            <person name="Weber N.D."/>
            <person name="Virtaneva K."/>
            <person name="Barbian K."/>
            <person name="Babar A."/>
            <person name="Rosenke K."/>
        </authorList>
    </citation>
    <scope>NUCLEOTIDE SEQUENCE [LARGE SCALE GENOMIC DNA]</scope>
    <source>
        <strain evidence="2">S5(T) (JCM 30642 \VKM B-2941)</strain>
    </source>
</reference>
<accession>A0A1N5S8C5</accession>
<dbReference type="GeneID" id="41587431"/>
<evidence type="ECO:0000313" key="1">
    <source>
        <dbReference type="EMBL" id="SIM32302.1"/>
    </source>
</evidence>
<organism evidence="1 2">
    <name type="scientific">Cuniculiplasma divulgatum</name>
    <dbReference type="NCBI Taxonomy" id="1673428"/>
    <lineage>
        <taxon>Archaea</taxon>
        <taxon>Methanobacteriati</taxon>
        <taxon>Thermoplasmatota</taxon>
        <taxon>Thermoplasmata</taxon>
        <taxon>Thermoplasmatales</taxon>
        <taxon>Cuniculiplasmataceae</taxon>
        <taxon>Cuniculiplasma</taxon>
    </lineage>
</organism>
<dbReference type="AlphaFoldDB" id="A0A1N5S8C5"/>
<evidence type="ECO:0000313" key="2">
    <source>
        <dbReference type="Proteomes" id="UP000195607"/>
    </source>
</evidence>
<proteinExistence type="predicted"/>
<protein>
    <submittedName>
        <fullName evidence="1">Transcriptional regulator antitoxin</fullName>
    </submittedName>
</protein>
<dbReference type="Proteomes" id="UP000195607">
    <property type="component" value="Chromosome I"/>
</dbReference>
<dbReference type="EMBL" id="LT671858">
    <property type="protein sequence ID" value="SIM32302.1"/>
    <property type="molecule type" value="Genomic_DNA"/>
</dbReference>
<gene>
    <name evidence="1" type="ORF">CSP5_0123</name>
</gene>
<dbReference type="RefSeq" id="WP_148689433.1">
    <property type="nucleotide sequence ID" value="NZ_LT671858.1"/>
</dbReference>